<comment type="catalytic activity">
    <reaction evidence="3">
        <text>alpha,alpha-trehalose 6-phosphate + H2O = alpha,alpha-trehalose + phosphate</text>
        <dbReference type="Rhea" id="RHEA:23420"/>
        <dbReference type="ChEBI" id="CHEBI:15377"/>
        <dbReference type="ChEBI" id="CHEBI:16551"/>
        <dbReference type="ChEBI" id="CHEBI:43474"/>
        <dbReference type="ChEBI" id="CHEBI:58429"/>
        <dbReference type="EC" id="3.1.3.12"/>
    </reaction>
</comment>
<dbReference type="SUPFAM" id="SSF56784">
    <property type="entry name" value="HAD-like"/>
    <property type="match status" value="1"/>
</dbReference>
<sequence>MTTAPSSRTSGTSAALVGALREFSADPGAPRIVALDFDGTLAPFVDDPTSAAMAPAARAAVDRLAAASRGTTTHLGLVSGRNLSDLAGRAGLPPGTFLVGSHGAETAHVTPQGLDAEPLELTADQERALGELRAGLADAVDGRDGTWVQHKPSAAVLHTRQASASDARAAEAAADEVAERLGLHAMHGKDVVEIAVLRTSKGEAIAHLRDVVGRDAASSGRTVRVLYAGDDTTDETAFAVLHDGDVGIKVGDGPTSAGYRVADADGLAAALDLISADLEEIEEIET</sequence>
<keyword evidence="1 3" id="KW-0378">Hydrolase</keyword>
<protein>
    <recommendedName>
        <fullName evidence="3">Trehalose 6-phosphate phosphatase</fullName>
        <ecNumber evidence="3">3.1.3.12</ecNumber>
    </recommendedName>
</protein>
<dbReference type="InterPro" id="IPR036412">
    <property type="entry name" value="HAD-like_sf"/>
</dbReference>
<name>A0A927IZU1_9MICO</name>
<comment type="caution">
    <text evidence="4">The sequence shown here is derived from an EMBL/GenBank/DDBJ whole genome shotgun (WGS) entry which is preliminary data.</text>
</comment>
<dbReference type="Gene3D" id="3.40.50.1000">
    <property type="entry name" value="HAD superfamily/HAD-like"/>
    <property type="match status" value="1"/>
</dbReference>
<evidence type="ECO:0000313" key="5">
    <source>
        <dbReference type="Proteomes" id="UP000610846"/>
    </source>
</evidence>
<evidence type="ECO:0000256" key="1">
    <source>
        <dbReference type="ARBA" id="ARBA00022801"/>
    </source>
</evidence>
<dbReference type="EC" id="3.1.3.12" evidence="3"/>
<dbReference type="InterPro" id="IPR023214">
    <property type="entry name" value="HAD_sf"/>
</dbReference>
<comment type="cofactor">
    <cofactor evidence="3">
        <name>Mg(2+)</name>
        <dbReference type="ChEBI" id="CHEBI:18420"/>
    </cofactor>
</comment>
<keyword evidence="3" id="KW-0479">Metal-binding</keyword>
<comment type="pathway">
    <text evidence="3">Glycan biosynthesis; trehalose biosynthesis.</text>
</comment>
<dbReference type="AlphaFoldDB" id="A0A927IZU1"/>
<evidence type="ECO:0000256" key="3">
    <source>
        <dbReference type="RuleBase" id="RU361117"/>
    </source>
</evidence>
<dbReference type="RefSeq" id="WP_191828666.1">
    <property type="nucleotide sequence ID" value="NZ_JACYHB010000005.1"/>
</dbReference>
<accession>A0A927IZU1</accession>
<dbReference type="Pfam" id="PF02358">
    <property type="entry name" value="Trehalose_PPase"/>
    <property type="match status" value="1"/>
</dbReference>
<evidence type="ECO:0000313" key="4">
    <source>
        <dbReference type="EMBL" id="MBD8079089.1"/>
    </source>
</evidence>
<comment type="function">
    <text evidence="2 3">Removes the phosphate from trehalose 6-phosphate to produce free trehalose.</text>
</comment>
<keyword evidence="5" id="KW-1185">Reference proteome</keyword>
<dbReference type="GO" id="GO:0004805">
    <property type="term" value="F:trehalose-phosphatase activity"/>
    <property type="evidence" value="ECO:0007669"/>
    <property type="project" value="UniProtKB-EC"/>
</dbReference>
<reference evidence="4" key="2">
    <citation type="submission" date="2020-09" db="EMBL/GenBank/DDBJ databases">
        <authorList>
            <person name="Yu Y."/>
        </authorList>
    </citation>
    <scope>NUCLEOTIDE SEQUENCE</scope>
    <source>
        <strain evidence="4">KCTC 49039</strain>
    </source>
</reference>
<evidence type="ECO:0000256" key="2">
    <source>
        <dbReference type="ARBA" id="ARBA00024179"/>
    </source>
</evidence>
<keyword evidence="3" id="KW-0460">Magnesium</keyword>
<dbReference type="PANTHER" id="PTHR43768">
    <property type="entry name" value="TREHALOSE 6-PHOSPHATE PHOSPHATASE"/>
    <property type="match status" value="1"/>
</dbReference>
<comment type="similarity">
    <text evidence="3">Belongs to the trehalose phosphatase family.</text>
</comment>
<dbReference type="InterPro" id="IPR003337">
    <property type="entry name" value="Trehalose_PPase"/>
</dbReference>
<dbReference type="EMBL" id="JACYHB010000005">
    <property type="protein sequence ID" value="MBD8079089.1"/>
    <property type="molecule type" value="Genomic_DNA"/>
</dbReference>
<dbReference type="GO" id="GO:0046872">
    <property type="term" value="F:metal ion binding"/>
    <property type="evidence" value="ECO:0007669"/>
    <property type="project" value="UniProtKB-KW"/>
</dbReference>
<gene>
    <name evidence="4" type="primary">otsB</name>
    <name evidence="4" type="ORF">IF651_08490</name>
</gene>
<dbReference type="NCBIfam" id="TIGR00685">
    <property type="entry name" value="T6PP"/>
    <property type="match status" value="1"/>
</dbReference>
<dbReference type="GO" id="GO:0005992">
    <property type="term" value="P:trehalose biosynthetic process"/>
    <property type="evidence" value="ECO:0007669"/>
    <property type="project" value="InterPro"/>
</dbReference>
<organism evidence="4 5">
    <name type="scientific">Cellulosimicrobium arenosum</name>
    <dbReference type="NCBI Taxonomy" id="2708133"/>
    <lineage>
        <taxon>Bacteria</taxon>
        <taxon>Bacillati</taxon>
        <taxon>Actinomycetota</taxon>
        <taxon>Actinomycetes</taxon>
        <taxon>Micrococcales</taxon>
        <taxon>Promicromonosporaceae</taxon>
        <taxon>Cellulosimicrobium</taxon>
    </lineage>
</organism>
<dbReference type="Gene3D" id="3.30.70.1020">
    <property type="entry name" value="Trehalose-6-phosphate phosphatase related protein, domain 2"/>
    <property type="match status" value="1"/>
</dbReference>
<reference evidence="4" key="1">
    <citation type="journal article" date="2018" name="Curr. Microbiol.">
        <title>Cellulosimicrobium arenosum sp. nov., Isolated from Marine Sediment Sand.</title>
        <authorList>
            <person name="Oh M."/>
            <person name="Kim J.H."/>
            <person name="Yoon J.H."/>
            <person name="Schumann P."/>
            <person name="Kim W."/>
        </authorList>
    </citation>
    <scope>NUCLEOTIDE SEQUENCE</scope>
    <source>
        <strain evidence="4">KCTC 49039</strain>
    </source>
</reference>
<dbReference type="PANTHER" id="PTHR43768:SF3">
    <property type="entry name" value="TREHALOSE 6-PHOSPHATE PHOSPHATASE"/>
    <property type="match status" value="1"/>
</dbReference>
<dbReference type="InterPro" id="IPR044651">
    <property type="entry name" value="OTSB-like"/>
</dbReference>
<dbReference type="Proteomes" id="UP000610846">
    <property type="component" value="Unassembled WGS sequence"/>
</dbReference>
<proteinExistence type="inferred from homology"/>